<reference evidence="1 2" key="1">
    <citation type="journal article" date="2019" name="Commun. Biol.">
        <title>The bagworm genome reveals a unique fibroin gene that provides high tensile strength.</title>
        <authorList>
            <person name="Kono N."/>
            <person name="Nakamura H."/>
            <person name="Ohtoshi R."/>
            <person name="Tomita M."/>
            <person name="Numata K."/>
            <person name="Arakawa K."/>
        </authorList>
    </citation>
    <scope>NUCLEOTIDE SEQUENCE [LARGE SCALE GENOMIC DNA]</scope>
</reference>
<proteinExistence type="predicted"/>
<dbReference type="EMBL" id="BGZK01000002">
    <property type="protein sequence ID" value="GBO98934.1"/>
    <property type="molecule type" value="Genomic_DNA"/>
</dbReference>
<dbReference type="AlphaFoldDB" id="A0A4C1S9W2"/>
<comment type="caution">
    <text evidence="1">The sequence shown here is derived from an EMBL/GenBank/DDBJ whole genome shotgun (WGS) entry which is preliminary data.</text>
</comment>
<protein>
    <submittedName>
        <fullName evidence="1">Uncharacterized protein</fullName>
    </submittedName>
</protein>
<accession>A0A4C1S9W2</accession>
<organism evidence="1 2">
    <name type="scientific">Eumeta variegata</name>
    <name type="common">Bagworm moth</name>
    <name type="synonym">Eumeta japonica</name>
    <dbReference type="NCBI Taxonomy" id="151549"/>
    <lineage>
        <taxon>Eukaryota</taxon>
        <taxon>Metazoa</taxon>
        <taxon>Ecdysozoa</taxon>
        <taxon>Arthropoda</taxon>
        <taxon>Hexapoda</taxon>
        <taxon>Insecta</taxon>
        <taxon>Pterygota</taxon>
        <taxon>Neoptera</taxon>
        <taxon>Endopterygota</taxon>
        <taxon>Lepidoptera</taxon>
        <taxon>Glossata</taxon>
        <taxon>Ditrysia</taxon>
        <taxon>Tineoidea</taxon>
        <taxon>Psychidae</taxon>
        <taxon>Oiketicinae</taxon>
        <taxon>Eumeta</taxon>
    </lineage>
</organism>
<keyword evidence="2" id="KW-1185">Reference proteome</keyword>
<gene>
    <name evidence="1" type="ORF">EVAR_337_1</name>
</gene>
<dbReference type="Proteomes" id="UP000299102">
    <property type="component" value="Unassembled WGS sequence"/>
</dbReference>
<evidence type="ECO:0000313" key="2">
    <source>
        <dbReference type="Proteomes" id="UP000299102"/>
    </source>
</evidence>
<name>A0A4C1S9W2_EUMVA</name>
<sequence>MCVGVHLQPGRRPPPEVATYSLIRTPPTAVLFYDGLSGAQFKKKDVANSGFEACFEHGKLCILKSLDAHGLEGRAVVVQLCACGAPGDRVRLCLSF</sequence>
<evidence type="ECO:0000313" key="1">
    <source>
        <dbReference type="EMBL" id="GBO98934.1"/>
    </source>
</evidence>